<keyword evidence="3" id="KW-0472">Membrane</keyword>
<feature type="coiled-coil region" evidence="1">
    <location>
        <begin position="85"/>
        <end position="119"/>
    </location>
</feature>
<evidence type="ECO:0000256" key="1">
    <source>
        <dbReference type="SAM" id="Coils"/>
    </source>
</evidence>
<evidence type="ECO:0000256" key="3">
    <source>
        <dbReference type="SAM" id="Phobius"/>
    </source>
</evidence>
<name>A0A1I7HQK2_9FIRM</name>
<evidence type="ECO:0000313" key="4">
    <source>
        <dbReference type="EMBL" id="SFU62992.1"/>
    </source>
</evidence>
<feature type="region of interest" description="Disordered" evidence="2">
    <location>
        <begin position="216"/>
        <end position="238"/>
    </location>
</feature>
<feature type="compositionally biased region" description="Basic and acidic residues" evidence="2">
    <location>
        <begin position="16"/>
        <end position="34"/>
    </location>
</feature>
<gene>
    <name evidence="4" type="ORF">SAMN05216508_12211</name>
</gene>
<sequence>MASLRSILNTSIGGRKSRDTAGNRMGPEKPEGEKKRRFSFGSSGRYPEKTTINLLYREPDENRKFTLILFGVFLIFLILFTKFLVIDQLQRVNRAEARYDQLKSDISRLKEENQVYEKVQREYSRYGNAALTEKEAEWQDRMDMMDTLYRVVPDTTDIAGISIEGNRAELTLDRVRLKEVSTVVASLENDPIVSYVSVSTAAKNGGEAVTATVSVNFKSPDGRDTENSTESDSTGGGE</sequence>
<accession>A0A1I7HQK2</accession>
<feature type="compositionally biased region" description="Polar residues" evidence="2">
    <location>
        <begin position="228"/>
        <end position="238"/>
    </location>
</feature>
<dbReference type="EMBL" id="FPBT01000022">
    <property type="protein sequence ID" value="SFU62992.1"/>
    <property type="molecule type" value="Genomic_DNA"/>
</dbReference>
<dbReference type="STRING" id="155865.SAMN05216515_12510"/>
<keyword evidence="5" id="KW-1185">Reference proteome</keyword>
<feature type="transmembrane region" description="Helical" evidence="3">
    <location>
        <begin position="65"/>
        <end position="85"/>
    </location>
</feature>
<dbReference type="Proteomes" id="UP000198817">
    <property type="component" value="Unassembled WGS sequence"/>
</dbReference>
<evidence type="ECO:0000313" key="5">
    <source>
        <dbReference type="Proteomes" id="UP000198817"/>
    </source>
</evidence>
<reference evidence="4 5" key="1">
    <citation type="submission" date="2016-10" db="EMBL/GenBank/DDBJ databases">
        <authorList>
            <person name="de Groot N.N."/>
        </authorList>
    </citation>
    <scope>NUCLEOTIDE SEQUENCE [LARGE SCALE GENOMIC DNA]</scope>
    <source>
        <strain evidence="4 5">KHGC13</strain>
    </source>
</reference>
<feature type="region of interest" description="Disordered" evidence="2">
    <location>
        <begin position="8"/>
        <end position="44"/>
    </location>
</feature>
<dbReference type="OrthoDB" id="1936996at2"/>
<protein>
    <submittedName>
        <fullName evidence="4">Tfp pilus assembly protein PilN</fullName>
    </submittedName>
</protein>
<keyword evidence="3" id="KW-1133">Transmembrane helix</keyword>
<organism evidence="4 5">
    <name type="scientific">Eubacterium pyruvativorans</name>
    <dbReference type="NCBI Taxonomy" id="155865"/>
    <lineage>
        <taxon>Bacteria</taxon>
        <taxon>Bacillati</taxon>
        <taxon>Bacillota</taxon>
        <taxon>Clostridia</taxon>
        <taxon>Eubacteriales</taxon>
        <taxon>Eubacteriaceae</taxon>
        <taxon>Eubacterium</taxon>
    </lineage>
</organism>
<keyword evidence="3" id="KW-0812">Transmembrane</keyword>
<evidence type="ECO:0000256" key="2">
    <source>
        <dbReference type="SAM" id="MobiDB-lite"/>
    </source>
</evidence>
<keyword evidence="1" id="KW-0175">Coiled coil</keyword>
<dbReference type="RefSeq" id="WP_090471721.1">
    <property type="nucleotide sequence ID" value="NZ_FOWF01000025.1"/>
</dbReference>
<dbReference type="AlphaFoldDB" id="A0A1I7HQK2"/>
<proteinExistence type="predicted"/>